<accession>A0A0B0P2V9</accession>
<name>A0A0B0P2V9_GOSAR</name>
<dbReference type="GO" id="GO:0035529">
    <property type="term" value="F:NADH pyrophosphatase activity"/>
    <property type="evidence" value="ECO:0007669"/>
    <property type="project" value="TreeGrafter"/>
</dbReference>
<keyword evidence="5" id="KW-1185">Reference proteome</keyword>
<evidence type="ECO:0000313" key="4">
    <source>
        <dbReference type="EMBL" id="KHG18474.1"/>
    </source>
</evidence>
<comment type="similarity">
    <text evidence="1">Belongs to the Nudix hydrolase family.</text>
</comment>
<dbReference type="InterPro" id="IPR040618">
    <property type="entry name" value="Pre-Nudix"/>
</dbReference>
<evidence type="ECO:0000256" key="1">
    <source>
        <dbReference type="ARBA" id="ARBA00005582"/>
    </source>
</evidence>
<dbReference type="Gene3D" id="3.40.630.30">
    <property type="match status" value="1"/>
</dbReference>
<dbReference type="PANTHER" id="PTHR13994:SF30">
    <property type="entry name" value="NUDIX HYDROLASE 10"/>
    <property type="match status" value="1"/>
</dbReference>
<dbReference type="GO" id="GO:0051287">
    <property type="term" value="F:NAD binding"/>
    <property type="evidence" value="ECO:0007669"/>
    <property type="project" value="TreeGrafter"/>
</dbReference>
<sequence>MSVSMDLREVVGSQVCGNGVCNTELLPAINDGHGGVIVEMKEHMDSQTFVIVLRASMLQWKQQGKKGVWIKLPIGLVHLVETTVKEGFRYHHAEPSYLMLVSWIPNTPNTIPANVTHRVRVGAIILNDKREVLTVQEKSGRFRGTGIWKIPTGVVDEGEDIFMGAIREVREETGKQELEIEAVQWMPFEEYAAQPFAQKHELFKYINELCLAKVDRDYAGFSPRPTLSMFSDQPSYLYLNNKDLDKSRSANNP</sequence>
<reference evidence="5" key="1">
    <citation type="submission" date="2014-09" db="EMBL/GenBank/DDBJ databases">
        <authorList>
            <person name="Mudge J."/>
            <person name="Ramaraj T."/>
            <person name="Lindquist I.E."/>
            <person name="Bharti A.K."/>
            <person name="Sundararajan A."/>
            <person name="Cameron C.T."/>
            <person name="Woodward J.E."/>
            <person name="May G.D."/>
            <person name="Brubaker C."/>
            <person name="Broadhvest J."/>
            <person name="Wilkins T.A."/>
        </authorList>
    </citation>
    <scope>NUCLEOTIDE SEQUENCE</scope>
    <source>
        <strain evidence="5">cv. AKA8401</strain>
    </source>
</reference>
<dbReference type="FunFam" id="3.40.630.30:FF:000016">
    <property type="entry name" value="nudix hydrolase 2"/>
    <property type="match status" value="1"/>
</dbReference>
<dbReference type="InterPro" id="IPR015797">
    <property type="entry name" value="NUDIX_hydrolase-like_dom_sf"/>
</dbReference>
<keyword evidence="2 4" id="KW-0378">Hydrolase</keyword>
<dbReference type="InterPro" id="IPR003293">
    <property type="entry name" value="Nudix_hydrolase6-like"/>
</dbReference>
<evidence type="ECO:0000256" key="2">
    <source>
        <dbReference type="ARBA" id="ARBA00022801"/>
    </source>
</evidence>
<proteinExistence type="inferred from homology"/>
<evidence type="ECO:0000313" key="5">
    <source>
        <dbReference type="Proteomes" id="UP000032142"/>
    </source>
</evidence>
<dbReference type="EMBL" id="KN410671">
    <property type="protein sequence ID" value="KHG18474.1"/>
    <property type="molecule type" value="Genomic_DNA"/>
</dbReference>
<gene>
    <name evidence="4" type="ORF">F383_25023</name>
</gene>
<dbReference type="Pfam" id="PF18290">
    <property type="entry name" value="Nudix_hydro"/>
    <property type="match status" value="1"/>
</dbReference>
<evidence type="ECO:0000259" key="3">
    <source>
        <dbReference type="PROSITE" id="PS51462"/>
    </source>
</evidence>
<dbReference type="InterPro" id="IPR020084">
    <property type="entry name" value="NUDIX_hydrolase_CS"/>
</dbReference>
<dbReference type="SUPFAM" id="SSF55811">
    <property type="entry name" value="Nudix"/>
    <property type="match status" value="1"/>
</dbReference>
<dbReference type="Proteomes" id="UP000032142">
    <property type="component" value="Unassembled WGS sequence"/>
</dbReference>
<organism evidence="4 5">
    <name type="scientific">Gossypium arboreum</name>
    <name type="common">Tree cotton</name>
    <name type="synonym">Gossypium nanking</name>
    <dbReference type="NCBI Taxonomy" id="29729"/>
    <lineage>
        <taxon>Eukaryota</taxon>
        <taxon>Viridiplantae</taxon>
        <taxon>Streptophyta</taxon>
        <taxon>Embryophyta</taxon>
        <taxon>Tracheophyta</taxon>
        <taxon>Spermatophyta</taxon>
        <taxon>Magnoliopsida</taxon>
        <taxon>eudicotyledons</taxon>
        <taxon>Gunneridae</taxon>
        <taxon>Pentapetalae</taxon>
        <taxon>rosids</taxon>
        <taxon>malvids</taxon>
        <taxon>Malvales</taxon>
        <taxon>Malvaceae</taxon>
        <taxon>Malvoideae</taxon>
        <taxon>Gossypium</taxon>
    </lineage>
</organism>
<dbReference type="InterPro" id="IPR000086">
    <property type="entry name" value="NUDIX_hydrolase_dom"/>
</dbReference>
<dbReference type="AlphaFoldDB" id="A0A0B0P2V9"/>
<feature type="domain" description="Nudix hydrolase" evidence="3">
    <location>
        <begin position="116"/>
        <end position="253"/>
    </location>
</feature>
<dbReference type="Pfam" id="PF00293">
    <property type="entry name" value="NUDIX"/>
    <property type="match status" value="1"/>
</dbReference>
<dbReference type="Gene3D" id="3.90.79.10">
    <property type="entry name" value="Nucleoside Triphosphate Pyrophosphohydrolase"/>
    <property type="match status" value="1"/>
</dbReference>
<dbReference type="PROSITE" id="PS51462">
    <property type="entry name" value="NUDIX"/>
    <property type="match status" value="1"/>
</dbReference>
<dbReference type="PROSITE" id="PS00893">
    <property type="entry name" value="NUDIX_BOX"/>
    <property type="match status" value="1"/>
</dbReference>
<dbReference type="GO" id="GO:0047631">
    <property type="term" value="F:ADP-ribose diphosphatase activity"/>
    <property type="evidence" value="ECO:0007669"/>
    <property type="project" value="TreeGrafter"/>
</dbReference>
<dbReference type="PANTHER" id="PTHR13994">
    <property type="entry name" value="NUDIX HYDROLASE RELATED"/>
    <property type="match status" value="1"/>
</dbReference>
<protein>
    <submittedName>
        <fullName evidence="4">Nudix hydrolase 10-like protein</fullName>
    </submittedName>
</protein>